<keyword evidence="1" id="KW-1133">Transmembrane helix</keyword>
<evidence type="ECO:0000313" key="3">
    <source>
        <dbReference type="Proteomes" id="UP000260273"/>
    </source>
</evidence>
<organism evidence="2 3">
    <name type="scientific">Gordonia phage Pleakley</name>
    <dbReference type="NCBI Taxonomy" id="2283246"/>
    <lineage>
        <taxon>Viruses</taxon>
        <taxon>Duplodnaviria</taxon>
        <taxon>Heunggongvirae</taxon>
        <taxon>Uroviricota</taxon>
        <taxon>Caudoviricetes</taxon>
        <taxon>Zierdtviridae</taxon>
        <taxon>Emilbogenvirinae</taxon>
        <taxon>Pleakleyvirus</taxon>
        <taxon>Pleakleyvirus pleakley</taxon>
    </lineage>
</organism>
<name>A0A345M6C3_9CAUD</name>
<proteinExistence type="predicted"/>
<dbReference type="RefSeq" id="YP_010097399.1">
    <property type="nucleotide sequence ID" value="NC_055758.1"/>
</dbReference>
<accession>A0A345M6C3</accession>
<feature type="transmembrane region" description="Helical" evidence="1">
    <location>
        <begin position="50"/>
        <end position="74"/>
    </location>
</feature>
<dbReference type="EMBL" id="MH576960">
    <property type="protein sequence ID" value="AXH66044.1"/>
    <property type="molecule type" value="Genomic_DNA"/>
</dbReference>
<keyword evidence="1" id="KW-0472">Membrane</keyword>
<keyword evidence="3" id="KW-1185">Reference proteome</keyword>
<dbReference type="Proteomes" id="UP000260273">
    <property type="component" value="Segment"/>
</dbReference>
<sequence>MNTRYGVLMANTTETVRSTSILPTALLITFIVLKLTGVIAWSWVWVLSPLWIPLVVALIISIIGAIVVIMIGGLRNDRRWP</sequence>
<gene>
    <name evidence="2" type="primary">5</name>
    <name evidence="2" type="ORF">SEA_PLEAKLEY_5</name>
</gene>
<evidence type="ECO:0000256" key="1">
    <source>
        <dbReference type="SAM" id="Phobius"/>
    </source>
</evidence>
<reference evidence="3" key="1">
    <citation type="submission" date="2018-07" db="EMBL/GenBank/DDBJ databases">
        <authorList>
            <person name="Quirk P.G."/>
            <person name="Krulwich T.A."/>
        </authorList>
    </citation>
    <scope>NUCLEOTIDE SEQUENCE [LARGE SCALE GENOMIC DNA]</scope>
</reference>
<dbReference type="GeneID" id="65115063"/>
<dbReference type="KEGG" id="vg:65115063"/>
<evidence type="ECO:0000313" key="2">
    <source>
        <dbReference type="EMBL" id="AXH66044.1"/>
    </source>
</evidence>
<keyword evidence="1" id="KW-0812">Transmembrane</keyword>
<protein>
    <submittedName>
        <fullName evidence="2">Uncharacterized protein</fullName>
    </submittedName>
</protein>
<feature type="transmembrane region" description="Helical" evidence="1">
    <location>
        <begin position="21"/>
        <end position="44"/>
    </location>
</feature>